<evidence type="ECO:0000313" key="2">
    <source>
        <dbReference type="EMBL" id="GAA1593930.1"/>
    </source>
</evidence>
<dbReference type="Pfam" id="PF09586">
    <property type="entry name" value="YfhO"/>
    <property type="match status" value="1"/>
</dbReference>
<keyword evidence="1" id="KW-0472">Membrane</keyword>
<feature type="transmembrane region" description="Helical" evidence="1">
    <location>
        <begin position="131"/>
        <end position="152"/>
    </location>
</feature>
<comment type="caution">
    <text evidence="2">The sequence shown here is derived from an EMBL/GenBank/DDBJ whole genome shotgun (WGS) entry which is preliminary data.</text>
</comment>
<accession>A0ABN2E255</accession>
<name>A0ABN2E255_9ACTN</name>
<dbReference type="PANTHER" id="PTHR38454">
    <property type="entry name" value="INTEGRAL MEMBRANE PROTEIN-RELATED"/>
    <property type="match status" value="1"/>
</dbReference>
<evidence type="ECO:0000313" key="3">
    <source>
        <dbReference type="Proteomes" id="UP001500393"/>
    </source>
</evidence>
<protein>
    <submittedName>
        <fullName evidence="2">YfhO family protein</fullName>
    </submittedName>
</protein>
<feature type="transmembrane region" description="Helical" evidence="1">
    <location>
        <begin position="770"/>
        <end position="792"/>
    </location>
</feature>
<keyword evidence="3" id="KW-1185">Reference proteome</keyword>
<dbReference type="PANTHER" id="PTHR38454:SF1">
    <property type="entry name" value="INTEGRAL MEMBRANE PROTEIN"/>
    <property type="match status" value="1"/>
</dbReference>
<dbReference type="Proteomes" id="UP001500393">
    <property type="component" value="Unassembled WGS sequence"/>
</dbReference>
<feature type="transmembrane region" description="Helical" evidence="1">
    <location>
        <begin position="415"/>
        <end position="437"/>
    </location>
</feature>
<feature type="transmembrane region" description="Helical" evidence="1">
    <location>
        <begin position="390"/>
        <end position="408"/>
    </location>
</feature>
<gene>
    <name evidence="2" type="ORF">GCM10009789_55020</name>
</gene>
<keyword evidence="1" id="KW-1133">Transmembrane helix</keyword>
<proteinExistence type="predicted"/>
<evidence type="ECO:0000256" key="1">
    <source>
        <dbReference type="SAM" id="Phobius"/>
    </source>
</evidence>
<feature type="transmembrane region" description="Helical" evidence="1">
    <location>
        <begin position="301"/>
        <end position="317"/>
    </location>
</feature>
<feature type="transmembrane region" description="Helical" evidence="1">
    <location>
        <begin position="108"/>
        <end position="125"/>
    </location>
</feature>
<feature type="transmembrane region" description="Helical" evidence="1">
    <location>
        <begin position="187"/>
        <end position="204"/>
    </location>
</feature>
<feature type="transmembrane region" description="Helical" evidence="1">
    <location>
        <begin position="275"/>
        <end position="294"/>
    </location>
</feature>
<dbReference type="InterPro" id="IPR018580">
    <property type="entry name" value="Uncharacterised_YfhO"/>
</dbReference>
<organism evidence="2 3">
    <name type="scientific">Kribbella sancticallisti</name>
    <dbReference type="NCBI Taxonomy" id="460087"/>
    <lineage>
        <taxon>Bacteria</taxon>
        <taxon>Bacillati</taxon>
        <taxon>Actinomycetota</taxon>
        <taxon>Actinomycetes</taxon>
        <taxon>Propionibacteriales</taxon>
        <taxon>Kribbellaceae</taxon>
        <taxon>Kribbella</taxon>
    </lineage>
</organism>
<feature type="transmembrane region" description="Helical" evidence="1">
    <location>
        <begin position="337"/>
        <end position="353"/>
    </location>
</feature>
<sequence length="799" mass="84791">MARNTYPFGPDSRSTNDLGTQYVPFFTHLWDLLHGRAQGDFFFNWQSAYGVGFLADFGVVLGSPLSLLVGLFPRDRIDLAVFVITALKLALAAAAMAAYLVRMRRGPRWLAAVLGASYGLCGWAIDDGAYVPMWLDGLIALPLFCLVAEWTVQSLTPPRHPGQARRKHLILSVAVVALFWVSNFYTAYMATIAGGLVLLARILTSDLSWLNRLRALIRYGVTVALGIAASAPVLLPVFQANGAAAPSPPGIFSPVPVENFIARLFPLSEGVGRSASLYVGTAALVLALSLPFNGSVKARTRVVWTLMVVLVGASFLWEPTHVVWNGFDTPNGSQYRQAFVLCAILVIAAWLSVADRTPSWIALTGGVALLVGLALYAQDNPLLTSHSLQLLALSAAGVVVVMLMLRYLRRYRTIALLAGVALIAAVGAELTLSAVVVDEQRSKVLSAPAVPWGRHQQALADSVEAAAGWPKYRVDPGTSTTPNDPVLLGGQGAGYYSSLLPETLNHTLTGLGFGWSGYGRASYELQNPVTDAIFSVGATIGPYAGITRADVPPLVTVRPKPLPDAPKDSTAYDMQERLLGADVYDIPVYKAKRAADGVFTLQASCRPGLTVYLYLPRVDGEARFNTANWMPLAAARRPGINTSSAMVQLGKVPASGLIAAELKVKAAPNNFLYQGAMGCLDSARLTKAVAALQANGAVAVQAGGHSIHATLKPGTTGVAVIAAPHLPGWRCSTDNGQLKEASNYGGLLAVELPGPTRKVSCDYRPPGLELGLAAAGGAGLVTLLLALASLLWRRRRQAS</sequence>
<feature type="transmembrane region" description="Helical" evidence="1">
    <location>
        <begin position="51"/>
        <end position="73"/>
    </location>
</feature>
<reference evidence="2 3" key="1">
    <citation type="journal article" date="2019" name="Int. J. Syst. Evol. Microbiol.">
        <title>The Global Catalogue of Microorganisms (GCM) 10K type strain sequencing project: providing services to taxonomists for standard genome sequencing and annotation.</title>
        <authorList>
            <consortium name="The Broad Institute Genomics Platform"/>
            <consortium name="The Broad Institute Genome Sequencing Center for Infectious Disease"/>
            <person name="Wu L."/>
            <person name="Ma J."/>
        </authorList>
    </citation>
    <scope>NUCLEOTIDE SEQUENCE [LARGE SCALE GENOMIC DNA]</scope>
    <source>
        <strain evidence="2 3">JCM 14969</strain>
    </source>
</reference>
<keyword evidence="1" id="KW-0812">Transmembrane</keyword>
<feature type="transmembrane region" description="Helical" evidence="1">
    <location>
        <begin position="79"/>
        <end position="101"/>
    </location>
</feature>
<dbReference type="EMBL" id="BAAAOS010000041">
    <property type="protein sequence ID" value="GAA1593930.1"/>
    <property type="molecule type" value="Genomic_DNA"/>
</dbReference>
<feature type="transmembrane region" description="Helical" evidence="1">
    <location>
        <begin position="216"/>
        <end position="238"/>
    </location>
</feature>
<feature type="transmembrane region" description="Helical" evidence="1">
    <location>
        <begin position="360"/>
        <end position="378"/>
    </location>
</feature>